<gene>
    <name evidence="3" type="ORF">PEDI_20480</name>
</gene>
<dbReference type="PANTHER" id="PTHR23416">
    <property type="entry name" value="SIALIC ACID SYNTHASE-RELATED"/>
    <property type="match status" value="1"/>
</dbReference>
<accession>A0AAN5ALJ1</accession>
<dbReference type="Proteomes" id="UP001310022">
    <property type="component" value="Unassembled WGS sequence"/>
</dbReference>
<dbReference type="CDD" id="cd04647">
    <property type="entry name" value="LbH_MAT_like"/>
    <property type="match status" value="1"/>
</dbReference>
<name>A0AAN5ALJ1_9BACT</name>
<dbReference type="InterPro" id="IPR051159">
    <property type="entry name" value="Hexapeptide_acetyltransf"/>
</dbReference>
<keyword evidence="4" id="KW-1185">Reference proteome</keyword>
<dbReference type="GO" id="GO:0008374">
    <property type="term" value="F:O-acyltransferase activity"/>
    <property type="evidence" value="ECO:0007669"/>
    <property type="project" value="TreeGrafter"/>
</dbReference>
<dbReference type="SUPFAM" id="SSF51161">
    <property type="entry name" value="Trimeric LpxA-like enzymes"/>
    <property type="match status" value="1"/>
</dbReference>
<protein>
    <submittedName>
        <fullName evidence="3">LPS biosynthesis O-acetyl transferase</fullName>
    </submittedName>
</protein>
<dbReference type="PANTHER" id="PTHR23416:SF23">
    <property type="entry name" value="ACETYLTRANSFERASE C18B11.09C-RELATED"/>
    <property type="match status" value="1"/>
</dbReference>
<dbReference type="EMBL" id="BQKE01000001">
    <property type="protein sequence ID" value="GJM61496.1"/>
    <property type="molecule type" value="Genomic_DNA"/>
</dbReference>
<evidence type="ECO:0000313" key="3">
    <source>
        <dbReference type="EMBL" id="GJM61496.1"/>
    </source>
</evidence>
<dbReference type="Pfam" id="PF00132">
    <property type="entry name" value="Hexapep"/>
    <property type="match status" value="1"/>
</dbReference>
<dbReference type="RefSeq" id="WP_338237032.1">
    <property type="nucleotide sequence ID" value="NZ_BQKE01000001.1"/>
</dbReference>
<proteinExistence type="inferred from homology"/>
<evidence type="ECO:0000256" key="2">
    <source>
        <dbReference type="ARBA" id="ARBA00022679"/>
    </source>
</evidence>
<dbReference type="GO" id="GO:0005829">
    <property type="term" value="C:cytosol"/>
    <property type="evidence" value="ECO:0007669"/>
    <property type="project" value="TreeGrafter"/>
</dbReference>
<dbReference type="AlphaFoldDB" id="A0AAN5ALJ1"/>
<evidence type="ECO:0000256" key="1">
    <source>
        <dbReference type="ARBA" id="ARBA00007274"/>
    </source>
</evidence>
<dbReference type="Gene3D" id="2.160.10.10">
    <property type="entry name" value="Hexapeptide repeat proteins"/>
    <property type="match status" value="1"/>
</dbReference>
<keyword evidence="2 3" id="KW-0808">Transferase</keyword>
<comment type="caution">
    <text evidence="3">The sequence shown here is derived from an EMBL/GenBank/DDBJ whole genome shotgun (WGS) entry which is preliminary data.</text>
</comment>
<sequence>MKLVIKVITRLKRYFARKLRTYIVRRQVKKVGENFVCDEDVKIYGGENIEIGDNVVLNKGVLLQSCEGAQIIIENDVTISYDAKIITGNLAKGGSLGRSHNVNDVIIHKNTWIGTNSIILPGTVLNEGCVVAAGTVFNKTIPNKYVLIGGVPNQILKNL</sequence>
<dbReference type="InterPro" id="IPR011004">
    <property type="entry name" value="Trimer_LpxA-like_sf"/>
</dbReference>
<comment type="similarity">
    <text evidence="1">Belongs to the transferase hexapeptide repeat family.</text>
</comment>
<reference evidence="3 4" key="1">
    <citation type="submission" date="2021-12" db="EMBL/GenBank/DDBJ databases">
        <title>Genome sequencing of bacteria with rrn-lacking chromosome and rrn-plasmid.</title>
        <authorList>
            <person name="Anda M."/>
            <person name="Iwasaki W."/>
        </authorList>
    </citation>
    <scope>NUCLEOTIDE SEQUENCE [LARGE SCALE GENOMIC DNA]</scope>
    <source>
        <strain evidence="3 4">NBRC 15940</strain>
    </source>
</reference>
<organism evidence="3 4">
    <name type="scientific">Persicobacter diffluens</name>
    <dbReference type="NCBI Taxonomy" id="981"/>
    <lineage>
        <taxon>Bacteria</taxon>
        <taxon>Pseudomonadati</taxon>
        <taxon>Bacteroidota</taxon>
        <taxon>Cytophagia</taxon>
        <taxon>Cytophagales</taxon>
        <taxon>Persicobacteraceae</taxon>
        <taxon>Persicobacter</taxon>
    </lineage>
</organism>
<evidence type="ECO:0000313" key="4">
    <source>
        <dbReference type="Proteomes" id="UP001310022"/>
    </source>
</evidence>
<dbReference type="InterPro" id="IPR001451">
    <property type="entry name" value="Hexapep"/>
</dbReference>